<proteinExistence type="predicted"/>
<name>A0A1X0QL39_9MICR</name>
<gene>
    <name evidence="1" type="ORF">A0H76_594</name>
</gene>
<dbReference type="AlphaFoldDB" id="A0A1X0QL39"/>
<protein>
    <submittedName>
        <fullName evidence="1">Uncharacterized protein</fullName>
    </submittedName>
</protein>
<accession>A0A1X0QL39</accession>
<reference evidence="1 2" key="1">
    <citation type="journal article" date="2017" name="Environ. Microbiol.">
        <title>Decay of the glycolytic pathway and adaptation to intranuclear parasitism within Enterocytozoonidae microsporidia.</title>
        <authorList>
            <person name="Wiredu Boakye D."/>
            <person name="Jaroenlak P."/>
            <person name="Prachumwat A."/>
            <person name="Williams T.A."/>
            <person name="Bateman K.S."/>
            <person name="Itsathitphaisarn O."/>
            <person name="Sritunyalucksana K."/>
            <person name="Paszkiewicz K.H."/>
            <person name="Moore K.A."/>
            <person name="Stentiford G.D."/>
            <person name="Williams B.A."/>
        </authorList>
    </citation>
    <scope>NUCLEOTIDE SEQUENCE [LARGE SCALE GENOMIC DNA]</scope>
    <source>
        <strain evidence="2">canceri</strain>
    </source>
</reference>
<dbReference type="VEuPathDB" id="MicrosporidiaDB:HERIO_411"/>
<sequence>MEYEFTHKRNNVKTKLQLPIYYQLAVLFRTHNKTKVLCTVHSIAYRIAICTELVINDYLKLEGNLFKVSGNPNDAILNEVATSISLITNKNNSTTPKLLVAILNGEVAKYSSFTIKKLKDKIYNKLKKDQVVIKKRKIFYISSKIVLVDNDLWFRLFQLILEEIKSKKLSLRTMIILICLNYINKGQDLLNHCNENDKINVNTAINTCINTIKEYNGTDKERLVYQFLKLLIIK</sequence>
<organism evidence="1 2">
    <name type="scientific">Hepatospora eriocheir</name>
    <dbReference type="NCBI Taxonomy" id="1081669"/>
    <lineage>
        <taxon>Eukaryota</taxon>
        <taxon>Fungi</taxon>
        <taxon>Fungi incertae sedis</taxon>
        <taxon>Microsporidia</taxon>
        <taxon>Hepatosporidae</taxon>
        <taxon>Hepatospora</taxon>
    </lineage>
</organism>
<dbReference type="EMBL" id="LTAI01000016">
    <property type="protein sequence ID" value="ORE00478.1"/>
    <property type="molecule type" value="Genomic_DNA"/>
</dbReference>
<dbReference type="VEuPathDB" id="MicrosporidiaDB:A0H76_594"/>
<dbReference type="Proteomes" id="UP000192501">
    <property type="component" value="Unassembled WGS sequence"/>
</dbReference>
<comment type="caution">
    <text evidence="1">The sequence shown here is derived from an EMBL/GenBank/DDBJ whole genome shotgun (WGS) entry which is preliminary data.</text>
</comment>
<evidence type="ECO:0000313" key="2">
    <source>
        <dbReference type="Proteomes" id="UP000192501"/>
    </source>
</evidence>
<evidence type="ECO:0000313" key="1">
    <source>
        <dbReference type="EMBL" id="ORE00478.1"/>
    </source>
</evidence>